<comment type="caution">
    <text evidence="2">The sequence shown here is derived from an EMBL/GenBank/DDBJ whole genome shotgun (WGS) entry which is preliminary data.</text>
</comment>
<evidence type="ECO:0000313" key="2">
    <source>
        <dbReference type="EMBL" id="KAK0502627.1"/>
    </source>
</evidence>
<feature type="signal peptide" evidence="1">
    <location>
        <begin position="1"/>
        <end position="19"/>
    </location>
</feature>
<reference evidence="2" key="1">
    <citation type="submission" date="2023-06" db="EMBL/GenBank/DDBJ databases">
        <authorList>
            <consortium name="Lawrence Berkeley National Laboratory"/>
            <person name="Ahrendt S."/>
            <person name="Sahu N."/>
            <person name="Indic B."/>
            <person name="Wong-Bajracharya J."/>
            <person name="Merenyi Z."/>
            <person name="Ke H.-M."/>
            <person name="Monk M."/>
            <person name="Kocsube S."/>
            <person name="Drula E."/>
            <person name="Lipzen A."/>
            <person name="Balint B."/>
            <person name="Henrissat B."/>
            <person name="Andreopoulos B."/>
            <person name="Martin F.M."/>
            <person name="Harder C.B."/>
            <person name="Rigling D."/>
            <person name="Ford K.L."/>
            <person name="Foster G.D."/>
            <person name="Pangilinan J."/>
            <person name="Papanicolaou A."/>
            <person name="Barry K."/>
            <person name="LaButti K."/>
            <person name="Viragh M."/>
            <person name="Koriabine M."/>
            <person name="Yan M."/>
            <person name="Riley R."/>
            <person name="Champramary S."/>
            <person name="Plett K.L."/>
            <person name="Tsai I.J."/>
            <person name="Slot J."/>
            <person name="Sipos G."/>
            <person name="Plett J."/>
            <person name="Nagy L.G."/>
            <person name="Grigoriev I.V."/>
        </authorList>
    </citation>
    <scope>NUCLEOTIDE SEQUENCE</scope>
    <source>
        <strain evidence="2">HWK02</strain>
    </source>
</reference>
<accession>A0AA39QGR8</accession>
<organism evidence="2 3">
    <name type="scientific">Armillaria luteobubalina</name>
    <dbReference type="NCBI Taxonomy" id="153913"/>
    <lineage>
        <taxon>Eukaryota</taxon>
        <taxon>Fungi</taxon>
        <taxon>Dikarya</taxon>
        <taxon>Basidiomycota</taxon>
        <taxon>Agaricomycotina</taxon>
        <taxon>Agaricomycetes</taxon>
        <taxon>Agaricomycetidae</taxon>
        <taxon>Agaricales</taxon>
        <taxon>Marasmiineae</taxon>
        <taxon>Physalacriaceae</taxon>
        <taxon>Armillaria</taxon>
    </lineage>
</organism>
<dbReference type="Proteomes" id="UP001175228">
    <property type="component" value="Unassembled WGS sequence"/>
</dbReference>
<feature type="chain" id="PRO_5041353440" description="Secreted protein" evidence="1">
    <location>
        <begin position="20"/>
        <end position="96"/>
    </location>
</feature>
<evidence type="ECO:0008006" key="4">
    <source>
        <dbReference type="Google" id="ProtNLM"/>
    </source>
</evidence>
<dbReference type="EMBL" id="JAUEPU010000005">
    <property type="protein sequence ID" value="KAK0502627.1"/>
    <property type="molecule type" value="Genomic_DNA"/>
</dbReference>
<keyword evidence="1" id="KW-0732">Signal</keyword>
<gene>
    <name evidence="2" type="ORF">EDD18DRAFT_1141627</name>
</gene>
<keyword evidence="3" id="KW-1185">Reference proteome</keyword>
<dbReference type="AlphaFoldDB" id="A0AA39QGR8"/>
<protein>
    <recommendedName>
        <fullName evidence="4">Secreted protein</fullName>
    </recommendedName>
</protein>
<evidence type="ECO:0000256" key="1">
    <source>
        <dbReference type="SAM" id="SignalP"/>
    </source>
</evidence>
<proteinExistence type="predicted"/>
<sequence length="96" mass="10983">MLLCSVLQILSLILASSWSARGDYCASCIGGPGSEYKFRGSLSIRYAGSQNHEFVMTYTRRVLPFQNKNDKGETWMNRYASYRVPFAWGGYLYIVY</sequence>
<name>A0AA39QGR8_9AGAR</name>
<evidence type="ECO:0000313" key="3">
    <source>
        <dbReference type="Proteomes" id="UP001175228"/>
    </source>
</evidence>